<evidence type="ECO:0000259" key="7">
    <source>
        <dbReference type="Pfam" id="PF00361"/>
    </source>
</evidence>
<dbReference type="PRINTS" id="PR01435">
    <property type="entry name" value="NPOXDRDTASE5"/>
</dbReference>
<dbReference type="GO" id="GO:0008137">
    <property type="term" value="F:NADH dehydrogenase (ubiquinone) activity"/>
    <property type="evidence" value="ECO:0007669"/>
    <property type="project" value="InterPro"/>
</dbReference>
<dbReference type="PRINTS" id="PR01434">
    <property type="entry name" value="NADHDHGNASE5"/>
</dbReference>
<dbReference type="OrthoDB" id="9807568at2"/>
<dbReference type="GO" id="GO:0042773">
    <property type="term" value="P:ATP synthesis coupled electron transport"/>
    <property type="evidence" value="ECO:0007669"/>
    <property type="project" value="InterPro"/>
</dbReference>
<dbReference type="PANTHER" id="PTHR42829">
    <property type="entry name" value="NADH-UBIQUINONE OXIDOREDUCTASE CHAIN 5"/>
    <property type="match status" value="1"/>
</dbReference>
<keyword evidence="2 5" id="KW-0812">Transmembrane</keyword>
<evidence type="ECO:0000259" key="8">
    <source>
        <dbReference type="Pfam" id="PF00662"/>
    </source>
</evidence>
<evidence type="ECO:0000256" key="5">
    <source>
        <dbReference type="RuleBase" id="RU000320"/>
    </source>
</evidence>
<accession>Q02CT3</accession>
<dbReference type="InterPro" id="IPR003945">
    <property type="entry name" value="NU5C-like"/>
</dbReference>
<dbReference type="NCBIfam" id="TIGR01974">
    <property type="entry name" value="NDH_I_L"/>
    <property type="match status" value="1"/>
</dbReference>
<feature type="transmembrane region" description="Helical" evidence="6">
    <location>
        <begin position="121"/>
        <end position="140"/>
    </location>
</feature>
<dbReference type="eggNOG" id="COG1009">
    <property type="taxonomic scope" value="Bacteria"/>
</dbReference>
<feature type="transmembrane region" description="Helical" evidence="6">
    <location>
        <begin position="179"/>
        <end position="201"/>
    </location>
</feature>
<feature type="transmembrane region" description="Helical" evidence="6">
    <location>
        <begin position="28"/>
        <end position="45"/>
    </location>
</feature>
<dbReference type="PANTHER" id="PTHR42829:SF2">
    <property type="entry name" value="NADH-UBIQUINONE OXIDOREDUCTASE CHAIN 5"/>
    <property type="match status" value="1"/>
</dbReference>
<dbReference type="InterPro" id="IPR018393">
    <property type="entry name" value="NADHpl_OxRdtase_5_subgr"/>
</dbReference>
<dbReference type="InterPro" id="IPR001516">
    <property type="entry name" value="Proton_antipo_N"/>
</dbReference>
<feature type="transmembrane region" description="Helical" evidence="6">
    <location>
        <begin position="146"/>
        <end position="167"/>
    </location>
</feature>
<dbReference type="Pfam" id="PF00361">
    <property type="entry name" value="Proton_antipo_M"/>
    <property type="match status" value="1"/>
</dbReference>
<feature type="transmembrane region" description="Helical" evidence="6">
    <location>
        <begin position="313"/>
        <end position="335"/>
    </location>
</feature>
<dbReference type="Gene3D" id="1.20.5.2700">
    <property type="match status" value="1"/>
</dbReference>
<feature type="transmembrane region" description="Helical" evidence="6">
    <location>
        <begin position="601"/>
        <end position="622"/>
    </location>
</feature>
<feature type="transmembrane region" description="Helical" evidence="6">
    <location>
        <begin position="418"/>
        <end position="435"/>
    </location>
</feature>
<dbReference type="InterPro" id="IPR001750">
    <property type="entry name" value="ND/Mrp_TM"/>
</dbReference>
<feature type="transmembrane region" description="Helical" evidence="6">
    <location>
        <begin position="285"/>
        <end position="306"/>
    </location>
</feature>
<feature type="transmembrane region" description="Helical" evidence="6">
    <location>
        <begin position="6"/>
        <end position="21"/>
    </location>
</feature>
<organism evidence="9">
    <name type="scientific">Solibacter usitatus (strain Ellin6076)</name>
    <dbReference type="NCBI Taxonomy" id="234267"/>
    <lineage>
        <taxon>Bacteria</taxon>
        <taxon>Pseudomonadati</taxon>
        <taxon>Acidobacteriota</taxon>
        <taxon>Terriglobia</taxon>
        <taxon>Bryobacterales</taxon>
        <taxon>Solibacteraceae</taxon>
        <taxon>Candidatus Solibacter</taxon>
    </lineage>
</organism>
<keyword evidence="4 6" id="KW-0472">Membrane</keyword>
<comment type="subcellular location">
    <subcellularLocation>
        <location evidence="1">Endomembrane system</location>
        <topology evidence="1">Multi-pass membrane protein</topology>
    </subcellularLocation>
    <subcellularLocation>
        <location evidence="5">Membrane</location>
        <topology evidence="5">Multi-pass membrane protein</topology>
    </subcellularLocation>
</comment>
<feature type="domain" description="NADH:quinone oxidoreductase/Mrp antiporter transmembrane" evidence="7">
    <location>
        <begin position="144"/>
        <end position="427"/>
    </location>
</feature>
<dbReference type="STRING" id="234267.Acid_0118"/>
<feature type="transmembrane region" description="Helical" evidence="6">
    <location>
        <begin position="456"/>
        <end position="476"/>
    </location>
</feature>
<feature type="transmembrane region" description="Helical" evidence="6">
    <location>
        <begin position="257"/>
        <end position="279"/>
    </location>
</feature>
<reference evidence="9" key="1">
    <citation type="submission" date="2006-10" db="EMBL/GenBank/DDBJ databases">
        <title>Complete sequence of Solibacter usitatus Ellin6076.</title>
        <authorList>
            <consortium name="US DOE Joint Genome Institute"/>
            <person name="Copeland A."/>
            <person name="Lucas S."/>
            <person name="Lapidus A."/>
            <person name="Barry K."/>
            <person name="Detter J.C."/>
            <person name="Glavina del Rio T."/>
            <person name="Hammon N."/>
            <person name="Israni S."/>
            <person name="Dalin E."/>
            <person name="Tice H."/>
            <person name="Pitluck S."/>
            <person name="Thompson L.S."/>
            <person name="Brettin T."/>
            <person name="Bruce D."/>
            <person name="Han C."/>
            <person name="Tapia R."/>
            <person name="Gilna P."/>
            <person name="Schmutz J."/>
            <person name="Larimer F."/>
            <person name="Land M."/>
            <person name="Hauser L."/>
            <person name="Kyrpides N."/>
            <person name="Mikhailova N."/>
            <person name="Janssen P.H."/>
            <person name="Kuske C.R."/>
            <person name="Richardson P."/>
        </authorList>
    </citation>
    <scope>NUCLEOTIDE SEQUENCE</scope>
    <source>
        <strain evidence="9">Ellin6076</strain>
    </source>
</reference>
<feature type="transmembrane region" description="Helical" evidence="6">
    <location>
        <begin position="221"/>
        <end position="245"/>
    </location>
</feature>
<dbReference type="GO" id="GO:0003954">
    <property type="term" value="F:NADH dehydrogenase activity"/>
    <property type="evidence" value="ECO:0007669"/>
    <property type="project" value="TreeGrafter"/>
</dbReference>
<dbReference type="HOGENOM" id="CLU_007100_6_0_0"/>
<evidence type="ECO:0000256" key="3">
    <source>
        <dbReference type="ARBA" id="ARBA00022989"/>
    </source>
</evidence>
<keyword evidence="3 6" id="KW-1133">Transmembrane helix</keyword>
<dbReference type="AlphaFoldDB" id="Q02CT3"/>
<dbReference type="Pfam" id="PF00662">
    <property type="entry name" value="Proton_antipo_N"/>
    <property type="match status" value="1"/>
</dbReference>
<evidence type="ECO:0000256" key="2">
    <source>
        <dbReference type="ARBA" id="ARBA00022692"/>
    </source>
</evidence>
<keyword evidence="9" id="KW-0560">Oxidoreductase</keyword>
<sequence precursor="true">MQLWLIPIFPLAGFLINGLFGRKFSKSLVSTVAVGSVVLSFLWVLKTISAMGDLNTPHLEHYFTWIQSGFPGSPNFVNIGCDFLVDRLTIVMLLVVTGIGSLIHIYSIGYMAHEHGPNFGGFYRFFAYLNLFMFFMLVLVLGANYLLLFVGWEGVGLCSYLLIGFYFDKKFATNAGNKAFIVNRIGDFGFSLAMFLIFHHFGSLDFAEVFHKAPGGTEATLTTICLLLLVGACGKSAQIPLYVWLPDAMAGPTPVSALIHAATMVTAGVYMTARSWVLFTHAPGAMDVMAIIGIATAFMAATIGLAQNDIKKVFAYSTVSQLGYMFVGVGSGAFSAGVWHLVTHAFFKALLFLGAGSVIHSLSGEQDMRNMGGLRKKIPITFWTMACAWVAISGIPPFSGFFSKDAILVAAYQHSHAIYWIGVITAELTAFYVSRAMFMTFFGEYRGKAHPHESPAVMWAPLAVLAVLSLIGGMVFNIPEFLKAMFPAMEEVDNPMLMYISIAFGFLGIALAWLMYVVKPGLADSLANMFKAPYQLIYNKYFVDEIYDATVVKPVVAGSRVVLWKGVDAGLIDGIVNGVGARSRDVGSVLRLLQSGSIRSYATWVLFGSVALIVAITLAGGLPR</sequence>
<dbReference type="EC" id="1.6.5.11" evidence="9"/>
<gene>
    <name evidence="9" type="ordered locus">Acid_0118</name>
</gene>
<dbReference type="InParanoid" id="Q02CT3"/>
<evidence type="ECO:0000256" key="6">
    <source>
        <dbReference type="SAM" id="Phobius"/>
    </source>
</evidence>
<dbReference type="KEGG" id="sus:Acid_0118"/>
<feature type="transmembrane region" description="Helical" evidence="6">
    <location>
        <begin position="341"/>
        <end position="359"/>
    </location>
</feature>
<evidence type="ECO:0000256" key="1">
    <source>
        <dbReference type="ARBA" id="ARBA00004127"/>
    </source>
</evidence>
<name>Q02CT3_SOLUE</name>
<dbReference type="GO" id="GO:0012505">
    <property type="term" value="C:endomembrane system"/>
    <property type="evidence" value="ECO:0007669"/>
    <property type="project" value="UniProtKB-SubCell"/>
</dbReference>
<dbReference type="EMBL" id="CP000473">
    <property type="protein sequence ID" value="ABJ81133.1"/>
    <property type="molecule type" value="Genomic_DNA"/>
</dbReference>
<feature type="transmembrane region" description="Helical" evidence="6">
    <location>
        <begin position="496"/>
        <end position="518"/>
    </location>
</feature>
<feature type="domain" description="NADH-Ubiquinone oxidoreductase (complex I) chain 5 N-terminal" evidence="8">
    <location>
        <begin position="77"/>
        <end position="126"/>
    </location>
</feature>
<evidence type="ECO:0000313" key="9">
    <source>
        <dbReference type="EMBL" id="ABJ81133.1"/>
    </source>
</evidence>
<dbReference type="GO" id="GO:0015990">
    <property type="term" value="P:electron transport coupled proton transport"/>
    <property type="evidence" value="ECO:0007669"/>
    <property type="project" value="TreeGrafter"/>
</dbReference>
<dbReference type="GO" id="GO:0016020">
    <property type="term" value="C:membrane"/>
    <property type="evidence" value="ECO:0007669"/>
    <property type="project" value="UniProtKB-SubCell"/>
</dbReference>
<feature type="transmembrane region" description="Helical" evidence="6">
    <location>
        <begin position="380"/>
        <end position="398"/>
    </location>
</feature>
<evidence type="ECO:0000256" key="4">
    <source>
        <dbReference type="ARBA" id="ARBA00023136"/>
    </source>
</evidence>
<dbReference type="FunCoup" id="Q02CT3">
    <property type="interactions" value="268"/>
</dbReference>
<protein>
    <submittedName>
        <fullName evidence="9">Proton-translocating NADH-quinone oxidoreductase, chain L</fullName>
        <ecNumber evidence="9">1.6.5.11</ecNumber>
    </submittedName>
</protein>
<proteinExistence type="predicted"/>
<feature type="transmembrane region" description="Helical" evidence="6">
    <location>
        <begin position="88"/>
        <end position="109"/>
    </location>
</feature>
<dbReference type="NCBIfam" id="NF005141">
    <property type="entry name" value="PRK06590.1"/>
    <property type="match status" value="1"/>
</dbReference>